<keyword evidence="2" id="KW-1185">Reference proteome</keyword>
<gene>
    <name evidence="1" type="ORF">bsdcttw_25610</name>
</gene>
<protein>
    <submittedName>
        <fullName evidence="1">Rrf2 family transcriptional regulator</fullName>
    </submittedName>
</protein>
<sequence length="137" mass="15292">MYSTKLSVSIHILSVIALTETQPITSEYIASSINTNPVLVRRLMSRLKKAKLIKTSTKLGVTGLARKEEDITLLDIFLAVEDHQQLFSIHDNTNPECPVGANIESTLKHLYDTIQKATEKELSAITLAEVTKEFIPR</sequence>
<dbReference type="RefSeq" id="WP_185255283.1">
    <property type="nucleotide sequence ID" value="NZ_AP023368.1"/>
</dbReference>
<dbReference type="SUPFAM" id="SSF46785">
    <property type="entry name" value="Winged helix' DNA-binding domain"/>
    <property type="match status" value="1"/>
</dbReference>
<accession>A0A7I8DMB3</accession>
<evidence type="ECO:0000313" key="2">
    <source>
        <dbReference type="Proteomes" id="UP000515703"/>
    </source>
</evidence>
<name>A0A7I8DMB3_9FIRM</name>
<dbReference type="Pfam" id="PF02082">
    <property type="entry name" value="Rrf2"/>
    <property type="match status" value="1"/>
</dbReference>
<dbReference type="EMBL" id="AP023368">
    <property type="protein sequence ID" value="BCJ99520.1"/>
    <property type="molecule type" value="Genomic_DNA"/>
</dbReference>
<dbReference type="InterPro" id="IPR000944">
    <property type="entry name" value="Tscrpt_reg_Rrf2"/>
</dbReference>
<dbReference type="Gene3D" id="1.10.10.10">
    <property type="entry name" value="Winged helix-like DNA-binding domain superfamily/Winged helix DNA-binding domain"/>
    <property type="match status" value="1"/>
</dbReference>
<organism evidence="1 2">
    <name type="scientific">Anaerocolumna chitinilytica</name>
    <dbReference type="NCBI Taxonomy" id="1727145"/>
    <lineage>
        <taxon>Bacteria</taxon>
        <taxon>Bacillati</taxon>
        <taxon>Bacillota</taxon>
        <taxon>Clostridia</taxon>
        <taxon>Lachnospirales</taxon>
        <taxon>Lachnospiraceae</taxon>
        <taxon>Anaerocolumna</taxon>
    </lineage>
</organism>
<proteinExistence type="predicted"/>
<dbReference type="PROSITE" id="PS51197">
    <property type="entry name" value="HTH_RRF2_2"/>
    <property type="match status" value="1"/>
</dbReference>
<dbReference type="GO" id="GO:0005829">
    <property type="term" value="C:cytosol"/>
    <property type="evidence" value="ECO:0007669"/>
    <property type="project" value="TreeGrafter"/>
</dbReference>
<reference evidence="1 2" key="2">
    <citation type="submission" date="2020-08" db="EMBL/GenBank/DDBJ databases">
        <authorList>
            <person name="Ueki A."/>
            <person name="Tonouchi A."/>
        </authorList>
    </citation>
    <scope>NUCLEOTIDE SEQUENCE [LARGE SCALE GENOMIC DNA]</scope>
    <source>
        <strain evidence="1 2">CTTW</strain>
    </source>
</reference>
<dbReference type="PANTHER" id="PTHR33221">
    <property type="entry name" value="WINGED HELIX-TURN-HELIX TRANSCRIPTIONAL REGULATOR, RRF2 FAMILY"/>
    <property type="match status" value="1"/>
</dbReference>
<reference evidence="1 2" key="1">
    <citation type="submission" date="2020-08" db="EMBL/GenBank/DDBJ databases">
        <title>Draft genome sequencing of an Anaerocolumna strain isolated from anoxic soil subjected to BSD treatment.</title>
        <authorList>
            <person name="Uek A."/>
            <person name="Tonouchi A."/>
        </authorList>
    </citation>
    <scope>NUCLEOTIDE SEQUENCE [LARGE SCALE GENOMIC DNA]</scope>
    <source>
        <strain evidence="1 2">CTTW</strain>
    </source>
</reference>
<evidence type="ECO:0000313" key="1">
    <source>
        <dbReference type="EMBL" id="BCJ99520.1"/>
    </source>
</evidence>
<dbReference type="InterPro" id="IPR036390">
    <property type="entry name" value="WH_DNA-bd_sf"/>
</dbReference>
<dbReference type="KEGG" id="acht:bsdcttw_25610"/>
<dbReference type="PANTHER" id="PTHR33221:SF15">
    <property type="entry name" value="HTH-TYPE TRANSCRIPTIONAL REGULATOR YWGB-RELATED"/>
    <property type="match status" value="1"/>
</dbReference>
<dbReference type="Proteomes" id="UP000515703">
    <property type="component" value="Chromosome"/>
</dbReference>
<dbReference type="AlphaFoldDB" id="A0A7I8DMB3"/>
<dbReference type="GO" id="GO:0003700">
    <property type="term" value="F:DNA-binding transcription factor activity"/>
    <property type="evidence" value="ECO:0007669"/>
    <property type="project" value="TreeGrafter"/>
</dbReference>
<dbReference type="InterPro" id="IPR036388">
    <property type="entry name" value="WH-like_DNA-bd_sf"/>
</dbReference>